<organism evidence="2 3">
    <name type="scientific">Plasmodium vivax</name>
    <name type="common">malaria parasite P. vivax</name>
    <dbReference type="NCBI Taxonomy" id="5855"/>
    <lineage>
        <taxon>Eukaryota</taxon>
        <taxon>Sar</taxon>
        <taxon>Alveolata</taxon>
        <taxon>Apicomplexa</taxon>
        <taxon>Aconoidasida</taxon>
        <taxon>Haemosporida</taxon>
        <taxon>Plasmodiidae</taxon>
        <taxon>Plasmodium</taxon>
        <taxon>Plasmodium (Plasmodium)</taxon>
    </lineage>
</organism>
<name>A0A8S4H2G4_PLAVI</name>
<gene>
    <name evidence="2" type="ORF">PVW1_120014700</name>
</gene>
<reference evidence="2" key="1">
    <citation type="submission" date="2021-09" db="EMBL/GenBank/DDBJ databases">
        <authorList>
            <consortium name="Pathogen Informatics"/>
        </authorList>
    </citation>
    <scope>NUCLEOTIDE SEQUENCE</scope>
    <source>
        <strain evidence="2">PvW1</strain>
    </source>
</reference>
<feature type="region of interest" description="Disordered" evidence="1">
    <location>
        <begin position="234"/>
        <end position="266"/>
    </location>
</feature>
<accession>A0A8S4H2G4</accession>
<feature type="compositionally biased region" description="Polar residues" evidence="1">
    <location>
        <begin position="247"/>
        <end position="265"/>
    </location>
</feature>
<evidence type="ECO:0000256" key="1">
    <source>
        <dbReference type="SAM" id="MobiDB-lite"/>
    </source>
</evidence>
<comment type="caution">
    <text evidence="2">The sequence shown here is derived from an EMBL/GenBank/DDBJ whole genome shotgun (WGS) entry which is preliminary data.</text>
</comment>
<sequence>MMLSSDVYNELERTNLSFREELQSEKFYASLYNLGHLTGYIDDCSSLGNLPSGASIKRICAKVLKYLETINKKSYNQDDPYDVCLLLNYWVYSRLFDLLQNENDVYIAYAQLQLIWTDFLRKKSFNDLCKPIDEMVSHHDWRKRKELYEYYVDYYPIKQSLGYYTKRCDEFHQYIENKKTLYEHFKKRCPSDDTKICPDFYKRCEQYDPDKVLSHLSCHNEIIKERKAAASRVQIGSGLPNGETESRGTSDSMVSDGDPNSNGNPHNVRMYGNVLLGVVATSMTSGALYRFTPLGGIIRNGLGWNTNNMININGGDIRLYDYASDSFNPYPGEEHYIGYHPA</sequence>
<dbReference type="Pfam" id="PF05795">
    <property type="entry name" value="Plasmodium_Vir"/>
    <property type="match status" value="1"/>
</dbReference>
<evidence type="ECO:0000313" key="3">
    <source>
        <dbReference type="Proteomes" id="UP000779233"/>
    </source>
</evidence>
<protein>
    <submittedName>
        <fullName evidence="2">(malaria parasite P. vivax) hypothetical protein</fullName>
    </submittedName>
</protein>
<proteinExistence type="predicted"/>
<dbReference type="InterPro" id="IPR008780">
    <property type="entry name" value="Plasmodium_Vir"/>
</dbReference>
<dbReference type="Proteomes" id="UP000779233">
    <property type="component" value="Unassembled WGS sequence"/>
</dbReference>
<evidence type="ECO:0000313" key="2">
    <source>
        <dbReference type="EMBL" id="CAG9473097.1"/>
    </source>
</evidence>
<dbReference type="EMBL" id="CAJZCX010000004">
    <property type="protein sequence ID" value="CAG9473097.1"/>
    <property type="molecule type" value="Genomic_DNA"/>
</dbReference>
<dbReference type="VEuPathDB" id="PlasmoDB:PVPAM_000018400"/>
<dbReference type="AlphaFoldDB" id="A0A8S4H2G4"/>